<evidence type="ECO:0000256" key="5">
    <source>
        <dbReference type="ARBA" id="ARBA00022519"/>
    </source>
</evidence>
<reference evidence="13 14" key="1">
    <citation type="submission" date="2023-07" db="EMBL/GenBank/DDBJ databases">
        <title>The novel representative of Negativicutes class, Anaeroselena agilis gen. nov. sp. nov.</title>
        <authorList>
            <person name="Prokofeva M.I."/>
            <person name="Elcheninov A.G."/>
            <person name="Klyukina A."/>
            <person name="Kublanov I.V."/>
            <person name="Frolov E.N."/>
            <person name="Podosokorskaya O.A."/>
        </authorList>
    </citation>
    <scope>NUCLEOTIDE SEQUENCE [LARGE SCALE GENOMIC DNA]</scope>
    <source>
        <strain evidence="13 14">4137-cl</strain>
    </source>
</reference>
<keyword evidence="5" id="KW-0997">Cell inner membrane</keyword>
<name>A0ABU3P3A7_9FIRM</name>
<dbReference type="RefSeq" id="WP_413781972.1">
    <property type="nucleotide sequence ID" value="NZ_JAUOZS010000001.1"/>
</dbReference>
<evidence type="ECO:0000256" key="3">
    <source>
        <dbReference type="ARBA" id="ARBA00022448"/>
    </source>
</evidence>
<protein>
    <submittedName>
        <fullName evidence="13">TrkH family potassium uptake protein</fullName>
    </submittedName>
</protein>
<evidence type="ECO:0000256" key="6">
    <source>
        <dbReference type="ARBA" id="ARBA00022538"/>
    </source>
</evidence>
<dbReference type="EMBL" id="JAUOZS010000001">
    <property type="protein sequence ID" value="MDT8903517.1"/>
    <property type="molecule type" value="Genomic_DNA"/>
</dbReference>
<keyword evidence="6" id="KW-0633">Potassium transport</keyword>
<feature type="transmembrane region" description="Helical" evidence="12">
    <location>
        <begin position="134"/>
        <end position="159"/>
    </location>
</feature>
<evidence type="ECO:0000256" key="10">
    <source>
        <dbReference type="ARBA" id="ARBA00023065"/>
    </source>
</evidence>
<organism evidence="13 14">
    <name type="scientific">Anaeroselena agilis</name>
    <dbReference type="NCBI Taxonomy" id="3063788"/>
    <lineage>
        <taxon>Bacteria</taxon>
        <taxon>Bacillati</taxon>
        <taxon>Bacillota</taxon>
        <taxon>Negativicutes</taxon>
        <taxon>Acetonemataceae</taxon>
        <taxon>Anaeroselena</taxon>
    </lineage>
</organism>
<evidence type="ECO:0000256" key="9">
    <source>
        <dbReference type="ARBA" id="ARBA00022989"/>
    </source>
</evidence>
<evidence type="ECO:0000256" key="1">
    <source>
        <dbReference type="ARBA" id="ARBA00004429"/>
    </source>
</evidence>
<feature type="transmembrane region" description="Helical" evidence="12">
    <location>
        <begin position="68"/>
        <end position="89"/>
    </location>
</feature>
<feature type="transmembrane region" description="Helical" evidence="12">
    <location>
        <begin position="233"/>
        <end position="256"/>
    </location>
</feature>
<dbReference type="PANTHER" id="PTHR32024">
    <property type="entry name" value="TRK SYSTEM POTASSIUM UPTAKE PROTEIN TRKG-RELATED"/>
    <property type="match status" value="1"/>
</dbReference>
<dbReference type="PANTHER" id="PTHR32024:SF2">
    <property type="entry name" value="TRK SYSTEM POTASSIUM UPTAKE PROTEIN TRKG-RELATED"/>
    <property type="match status" value="1"/>
</dbReference>
<keyword evidence="10" id="KW-0406">Ion transport</keyword>
<evidence type="ECO:0000256" key="4">
    <source>
        <dbReference type="ARBA" id="ARBA00022475"/>
    </source>
</evidence>
<keyword evidence="9 12" id="KW-1133">Transmembrane helix</keyword>
<sequence length="488" mass="52798">MGTRIVARLLGRLLGAYALFMAVPLGYALLNGESAYLAFVFSSCITAALGALLFYNGEEPGRITSREGFLIVAGTWLLAGATGAMPYWFSGWVPTYLDAVFETVSGLTTTGASVIPDVESLPRSLLLWRSMTQWLGGMGIIVLFVVFLTNVGADAVNLFRAESPGPTVERVLPRIRTMALILWRLYVIFTIAEIALLMLAGMSLFDAVNHAFTTMATGGFSTMNASVKQFDNLYIELIITFFMFAAGSNFALYYLAWQKGVRRLFQDTEFKTYLGIMAASVLSIAALLHVHNGAGVSGLRDSLFTVTSIMTTTGYATADFDQWPSAAKIILLMLMLLGGCAGSTAGGIKVVRLLILLKDAAWSLLHAVHPKLVSALKIDKKPVDAGVLHMVLQFFFLFLLIYFVSVLLVAATGLTPFDAIGAVAASLGNVGPGFGVVGPTTTYADLAPLAKAVLTVDMLLGRLELFTVLVLFHPEFWQPYMLRRRSTD</sequence>
<comment type="caution">
    <text evidence="13">The sequence shown here is derived from an EMBL/GenBank/DDBJ whole genome shotgun (WGS) entry which is preliminary data.</text>
</comment>
<keyword evidence="3" id="KW-0813">Transport</keyword>
<dbReference type="Proteomes" id="UP001254848">
    <property type="component" value="Unassembled WGS sequence"/>
</dbReference>
<keyword evidence="4" id="KW-1003">Cell membrane</keyword>
<evidence type="ECO:0000256" key="11">
    <source>
        <dbReference type="ARBA" id="ARBA00023136"/>
    </source>
</evidence>
<gene>
    <name evidence="13" type="ORF">Q4T40_20000</name>
</gene>
<keyword evidence="7 12" id="KW-0812">Transmembrane</keyword>
<evidence type="ECO:0000313" key="14">
    <source>
        <dbReference type="Proteomes" id="UP001254848"/>
    </source>
</evidence>
<evidence type="ECO:0000256" key="8">
    <source>
        <dbReference type="ARBA" id="ARBA00022958"/>
    </source>
</evidence>
<feature type="transmembrane region" description="Helical" evidence="12">
    <location>
        <begin position="272"/>
        <end position="290"/>
    </location>
</feature>
<comment type="subcellular location">
    <subcellularLocation>
        <location evidence="1">Cell inner membrane</location>
        <topology evidence="1">Multi-pass membrane protein</topology>
    </subcellularLocation>
</comment>
<evidence type="ECO:0000256" key="7">
    <source>
        <dbReference type="ARBA" id="ARBA00022692"/>
    </source>
</evidence>
<feature type="transmembrane region" description="Helical" evidence="12">
    <location>
        <begin position="180"/>
        <end position="205"/>
    </location>
</feature>
<dbReference type="NCBIfam" id="TIGR00933">
    <property type="entry name" value="2a38"/>
    <property type="match status" value="1"/>
</dbReference>
<feature type="transmembrane region" description="Helical" evidence="12">
    <location>
        <begin position="387"/>
        <end position="411"/>
    </location>
</feature>
<keyword evidence="8" id="KW-0630">Potassium</keyword>
<comment type="similarity">
    <text evidence="2">Belongs to the TrkH potassium transport family.</text>
</comment>
<feature type="transmembrane region" description="Helical" evidence="12">
    <location>
        <begin position="329"/>
        <end position="348"/>
    </location>
</feature>
<feature type="transmembrane region" description="Helical" evidence="12">
    <location>
        <begin position="9"/>
        <end position="30"/>
    </location>
</feature>
<keyword evidence="11 12" id="KW-0472">Membrane</keyword>
<dbReference type="InterPro" id="IPR003445">
    <property type="entry name" value="Cat_transpt"/>
</dbReference>
<evidence type="ECO:0000256" key="12">
    <source>
        <dbReference type="SAM" id="Phobius"/>
    </source>
</evidence>
<keyword evidence="14" id="KW-1185">Reference proteome</keyword>
<dbReference type="Pfam" id="PF02386">
    <property type="entry name" value="TrkH"/>
    <property type="match status" value="1"/>
</dbReference>
<accession>A0ABU3P3A7</accession>
<evidence type="ECO:0000313" key="13">
    <source>
        <dbReference type="EMBL" id="MDT8903517.1"/>
    </source>
</evidence>
<proteinExistence type="inferred from homology"/>
<feature type="transmembrane region" description="Helical" evidence="12">
    <location>
        <begin position="36"/>
        <end position="56"/>
    </location>
</feature>
<dbReference type="PIRSF" id="PIRSF006247">
    <property type="entry name" value="TrkH"/>
    <property type="match status" value="1"/>
</dbReference>
<evidence type="ECO:0000256" key="2">
    <source>
        <dbReference type="ARBA" id="ARBA00009137"/>
    </source>
</evidence>
<dbReference type="InterPro" id="IPR004772">
    <property type="entry name" value="TrkH"/>
</dbReference>